<dbReference type="GO" id="GO:0009055">
    <property type="term" value="F:electron transfer activity"/>
    <property type="evidence" value="ECO:0007669"/>
    <property type="project" value="InterPro"/>
</dbReference>
<dbReference type="Gene3D" id="1.10.760.10">
    <property type="entry name" value="Cytochrome c-like domain"/>
    <property type="match status" value="2"/>
</dbReference>
<evidence type="ECO:0000313" key="10">
    <source>
        <dbReference type="EMBL" id="QDU97263.1"/>
    </source>
</evidence>
<evidence type="ECO:0000256" key="1">
    <source>
        <dbReference type="ARBA" id="ARBA00004196"/>
    </source>
</evidence>
<evidence type="ECO:0000256" key="8">
    <source>
        <dbReference type="SAM" id="SignalP"/>
    </source>
</evidence>
<dbReference type="InterPro" id="IPR051395">
    <property type="entry name" value="Cytochrome_c_Peroxidase/MauG"/>
</dbReference>
<evidence type="ECO:0000256" key="2">
    <source>
        <dbReference type="ARBA" id="ARBA00022617"/>
    </source>
</evidence>
<dbReference type="KEGG" id="lcre:Pla8534_51080"/>
<sequence precursor="true">MCRRFFQNAAVWIGCCTAVLASGTTASDCLAVELPTQLRRPVSLLLDAEDHYLYTANRRSGSISVIDTTTRQTIGEWPVGQRLADLVAGPEGQMFAVDEEAGQLLRLSTTAGEVSVQERLDVGPDPVAATIAADGRGFLSSRWSRRLITVQIDAQSMRVLRRIDLPFAPRELLLLDNEAKLLVADTHGGQFLIVDAASGKVLHDYTLPAHNIRGLARSADGKMLLMAHQMLNDLAHTVHNDVHWGLLMSNDLRWLPLRHLLAGAEDLYHGAHMHPLGDASRAAADPAGIAVAANGVVVVALSGVDEVALGREDDFTLERLAVGRRPVDVVVDRRSRFAYTANQSSDSVSVVDIVEQKTVAEISLGPAPERTAVDRGEELFHNGRLSLDGWMSCHSCHTDGHTNGLMSDNLSDYSFGAPKRVLSLLGVAGTAPFAWNAGSATLKEQIRKSITNTMQGSKEPPESQVADLAAYLKTLKAPPALDQLREQADPDAIDRGSRLFTSLSCRNCHAPPLYTTPETYDVGLQDQIGNRKFNPPSLIGVGQRGPFFHDSSAATLRDVFQEHGHRLDHSLEPQELSDLLAFLRSL</sequence>
<evidence type="ECO:0000256" key="6">
    <source>
        <dbReference type="ARBA" id="ARBA00023004"/>
    </source>
</evidence>
<keyword evidence="2 7" id="KW-0349">Heme</keyword>
<dbReference type="InterPro" id="IPR011045">
    <property type="entry name" value="N2O_reductase_N"/>
</dbReference>
<dbReference type="SUPFAM" id="SSF46626">
    <property type="entry name" value="Cytochrome c"/>
    <property type="match status" value="2"/>
</dbReference>
<evidence type="ECO:0000259" key="9">
    <source>
        <dbReference type="PROSITE" id="PS51007"/>
    </source>
</evidence>
<evidence type="ECO:0000256" key="3">
    <source>
        <dbReference type="ARBA" id="ARBA00022723"/>
    </source>
</evidence>
<evidence type="ECO:0000256" key="4">
    <source>
        <dbReference type="ARBA" id="ARBA00022729"/>
    </source>
</evidence>
<dbReference type="EMBL" id="CP036433">
    <property type="protein sequence ID" value="QDU97263.1"/>
    <property type="molecule type" value="Genomic_DNA"/>
</dbReference>
<dbReference type="Proteomes" id="UP000317648">
    <property type="component" value="Chromosome"/>
</dbReference>
<feature type="chain" id="PRO_5022217145" evidence="8">
    <location>
        <begin position="22"/>
        <end position="586"/>
    </location>
</feature>
<organism evidence="10 11">
    <name type="scientific">Lignipirellula cremea</name>
    <dbReference type="NCBI Taxonomy" id="2528010"/>
    <lineage>
        <taxon>Bacteria</taxon>
        <taxon>Pseudomonadati</taxon>
        <taxon>Planctomycetota</taxon>
        <taxon>Planctomycetia</taxon>
        <taxon>Pirellulales</taxon>
        <taxon>Pirellulaceae</taxon>
        <taxon>Lignipirellula</taxon>
    </lineage>
</organism>
<keyword evidence="5 10" id="KW-0560">Oxidoreductase</keyword>
<keyword evidence="3 7" id="KW-0479">Metal-binding</keyword>
<comment type="subcellular location">
    <subcellularLocation>
        <location evidence="1">Cell envelope</location>
    </subcellularLocation>
</comment>
<dbReference type="GO" id="GO:0046872">
    <property type="term" value="F:metal ion binding"/>
    <property type="evidence" value="ECO:0007669"/>
    <property type="project" value="UniProtKB-KW"/>
</dbReference>
<evidence type="ECO:0000256" key="7">
    <source>
        <dbReference type="PROSITE-ProRule" id="PRU00433"/>
    </source>
</evidence>
<dbReference type="AlphaFoldDB" id="A0A518DZK2"/>
<keyword evidence="4 8" id="KW-0732">Signal</keyword>
<dbReference type="SUPFAM" id="SSF50974">
    <property type="entry name" value="Nitrous oxide reductase, N-terminal domain"/>
    <property type="match status" value="1"/>
</dbReference>
<evidence type="ECO:0000256" key="5">
    <source>
        <dbReference type="ARBA" id="ARBA00023002"/>
    </source>
</evidence>
<feature type="domain" description="Cytochrome c" evidence="9">
    <location>
        <begin position="491"/>
        <end position="586"/>
    </location>
</feature>
<keyword evidence="10" id="KW-0575">Peroxidase</keyword>
<dbReference type="EC" id="1.11.1.5" evidence="10"/>
<dbReference type="InterPro" id="IPR036909">
    <property type="entry name" value="Cyt_c-like_dom_sf"/>
</dbReference>
<dbReference type="RefSeq" id="WP_197442564.1">
    <property type="nucleotide sequence ID" value="NZ_CP036433.1"/>
</dbReference>
<proteinExistence type="predicted"/>
<dbReference type="PROSITE" id="PS51257">
    <property type="entry name" value="PROKAR_LIPOPROTEIN"/>
    <property type="match status" value="1"/>
</dbReference>
<dbReference type="PROSITE" id="PS51007">
    <property type="entry name" value="CYTC"/>
    <property type="match status" value="2"/>
</dbReference>
<dbReference type="NCBIfam" id="TIGR02276">
    <property type="entry name" value="beta_rpt_yvtn"/>
    <property type="match status" value="1"/>
</dbReference>
<gene>
    <name evidence="10" type="primary">ccp_4</name>
    <name evidence="10" type="ORF">Pla8534_51080</name>
</gene>
<keyword evidence="11" id="KW-1185">Reference proteome</keyword>
<dbReference type="GO" id="GO:0030313">
    <property type="term" value="C:cell envelope"/>
    <property type="evidence" value="ECO:0007669"/>
    <property type="project" value="UniProtKB-SubCell"/>
</dbReference>
<dbReference type="GO" id="GO:0004130">
    <property type="term" value="F:cytochrome-c peroxidase activity"/>
    <property type="evidence" value="ECO:0007669"/>
    <property type="project" value="UniProtKB-EC"/>
</dbReference>
<dbReference type="InterPro" id="IPR004852">
    <property type="entry name" value="Di-haem_cyt_c_peroxidsae"/>
</dbReference>
<feature type="signal peptide" evidence="8">
    <location>
        <begin position="1"/>
        <end position="21"/>
    </location>
</feature>
<feature type="domain" description="Cytochrome c" evidence="9">
    <location>
        <begin position="371"/>
        <end position="476"/>
    </location>
</feature>
<accession>A0A518DZK2</accession>
<dbReference type="Pfam" id="PF03150">
    <property type="entry name" value="CCP_MauG"/>
    <property type="match status" value="1"/>
</dbReference>
<dbReference type="InterPro" id="IPR011964">
    <property type="entry name" value="YVTN_b-propeller_repeat"/>
</dbReference>
<dbReference type="InterPro" id="IPR009056">
    <property type="entry name" value="Cyt_c-like_dom"/>
</dbReference>
<reference evidence="10 11" key="1">
    <citation type="submission" date="2019-02" db="EMBL/GenBank/DDBJ databases">
        <title>Deep-cultivation of Planctomycetes and their phenomic and genomic characterization uncovers novel biology.</title>
        <authorList>
            <person name="Wiegand S."/>
            <person name="Jogler M."/>
            <person name="Boedeker C."/>
            <person name="Pinto D."/>
            <person name="Vollmers J."/>
            <person name="Rivas-Marin E."/>
            <person name="Kohn T."/>
            <person name="Peeters S.H."/>
            <person name="Heuer A."/>
            <person name="Rast P."/>
            <person name="Oberbeckmann S."/>
            <person name="Bunk B."/>
            <person name="Jeske O."/>
            <person name="Meyerdierks A."/>
            <person name="Storesund J.E."/>
            <person name="Kallscheuer N."/>
            <person name="Luecker S."/>
            <person name="Lage O.M."/>
            <person name="Pohl T."/>
            <person name="Merkel B.J."/>
            <person name="Hornburger P."/>
            <person name="Mueller R.-W."/>
            <person name="Bruemmer F."/>
            <person name="Labrenz M."/>
            <person name="Spormann A.M."/>
            <person name="Op den Camp H."/>
            <person name="Overmann J."/>
            <person name="Amann R."/>
            <person name="Jetten M.S.M."/>
            <person name="Mascher T."/>
            <person name="Medema M.H."/>
            <person name="Devos D.P."/>
            <person name="Kaster A.-K."/>
            <person name="Ovreas L."/>
            <person name="Rohde M."/>
            <person name="Galperin M.Y."/>
            <person name="Jogler C."/>
        </authorList>
    </citation>
    <scope>NUCLEOTIDE SEQUENCE [LARGE SCALE GENOMIC DNA]</scope>
    <source>
        <strain evidence="10 11">Pla85_3_4</strain>
    </source>
</reference>
<dbReference type="PANTHER" id="PTHR30600:SF10">
    <property type="entry name" value="BLL6722 PROTEIN"/>
    <property type="match status" value="1"/>
</dbReference>
<evidence type="ECO:0000313" key="11">
    <source>
        <dbReference type="Proteomes" id="UP000317648"/>
    </source>
</evidence>
<name>A0A518DZK2_9BACT</name>
<dbReference type="GO" id="GO:0020037">
    <property type="term" value="F:heme binding"/>
    <property type="evidence" value="ECO:0007669"/>
    <property type="project" value="InterPro"/>
</dbReference>
<dbReference type="PANTHER" id="PTHR30600">
    <property type="entry name" value="CYTOCHROME C PEROXIDASE-RELATED"/>
    <property type="match status" value="1"/>
</dbReference>
<protein>
    <submittedName>
        <fullName evidence="10">Cytochrome c551 peroxidase</fullName>
        <ecNumber evidence="10">1.11.1.5</ecNumber>
    </submittedName>
</protein>
<keyword evidence="6 7" id="KW-0408">Iron</keyword>
<dbReference type="InterPro" id="IPR015943">
    <property type="entry name" value="WD40/YVTN_repeat-like_dom_sf"/>
</dbReference>
<dbReference type="Gene3D" id="2.130.10.10">
    <property type="entry name" value="YVTN repeat-like/Quinoprotein amine dehydrogenase"/>
    <property type="match status" value="2"/>
</dbReference>